<name>A0A6L2KCH4_TANCI</name>
<dbReference type="Pfam" id="PF00098">
    <property type="entry name" value="zf-CCHC"/>
    <property type="match status" value="1"/>
</dbReference>
<dbReference type="EMBL" id="BKCJ010002123">
    <property type="protein sequence ID" value="GEU46422.1"/>
    <property type="molecule type" value="Genomic_DNA"/>
</dbReference>
<organism evidence="4">
    <name type="scientific">Tanacetum cinerariifolium</name>
    <name type="common">Dalmatian daisy</name>
    <name type="synonym">Chrysanthemum cinerariifolium</name>
    <dbReference type="NCBI Taxonomy" id="118510"/>
    <lineage>
        <taxon>Eukaryota</taxon>
        <taxon>Viridiplantae</taxon>
        <taxon>Streptophyta</taxon>
        <taxon>Embryophyta</taxon>
        <taxon>Tracheophyta</taxon>
        <taxon>Spermatophyta</taxon>
        <taxon>Magnoliopsida</taxon>
        <taxon>eudicotyledons</taxon>
        <taxon>Gunneridae</taxon>
        <taxon>Pentapetalae</taxon>
        <taxon>asterids</taxon>
        <taxon>campanulids</taxon>
        <taxon>Asterales</taxon>
        <taxon>Asteraceae</taxon>
        <taxon>Asteroideae</taxon>
        <taxon>Anthemideae</taxon>
        <taxon>Anthemidinae</taxon>
        <taxon>Tanacetum</taxon>
    </lineage>
</organism>
<dbReference type="Gene3D" id="4.10.60.10">
    <property type="entry name" value="Zinc finger, CCHC-type"/>
    <property type="match status" value="1"/>
</dbReference>
<evidence type="ECO:0000256" key="1">
    <source>
        <dbReference type="PROSITE-ProRule" id="PRU00047"/>
    </source>
</evidence>
<reference evidence="4" key="1">
    <citation type="journal article" date="2019" name="Sci. Rep.">
        <title>Draft genome of Tanacetum cinerariifolium, the natural source of mosquito coil.</title>
        <authorList>
            <person name="Yamashiro T."/>
            <person name="Shiraishi A."/>
            <person name="Satake H."/>
            <person name="Nakayama K."/>
        </authorList>
    </citation>
    <scope>NUCLEOTIDE SEQUENCE</scope>
</reference>
<dbReference type="SUPFAM" id="SSF57756">
    <property type="entry name" value="Retrovirus zinc finger-like domains"/>
    <property type="match status" value="1"/>
</dbReference>
<evidence type="ECO:0000313" key="4">
    <source>
        <dbReference type="EMBL" id="GEU46422.1"/>
    </source>
</evidence>
<accession>A0A6L2KCH4</accession>
<protein>
    <submittedName>
        <fullName evidence="4">Transposon TX1</fullName>
    </submittedName>
</protein>
<gene>
    <name evidence="4" type="ORF">Tci_018400</name>
</gene>
<feature type="region of interest" description="Disordered" evidence="2">
    <location>
        <begin position="147"/>
        <end position="205"/>
    </location>
</feature>
<feature type="compositionally biased region" description="Acidic residues" evidence="2">
    <location>
        <begin position="161"/>
        <end position="173"/>
    </location>
</feature>
<feature type="compositionally biased region" description="Basic and acidic residues" evidence="2">
    <location>
        <begin position="397"/>
        <end position="415"/>
    </location>
</feature>
<evidence type="ECO:0000256" key="2">
    <source>
        <dbReference type="SAM" id="MobiDB-lite"/>
    </source>
</evidence>
<dbReference type="PROSITE" id="PS50158">
    <property type="entry name" value="ZF_CCHC"/>
    <property type="match status" value="1"/>
</dbReference>
<dbReference type="GO" id="GO:0008270">
    <property type="term" value="F:zinc ion binding"/>
    <property type="evidence" value="ECO:0007669"/>
    <property type="project" value="UniProtKB-KW"/>
</dbReference>
<keyword evidence="1" id="KW-0863">Zinc-finger</keyword>
<keyword evidence="1" id="KW-0862">Zinc</keyword>
<proteinExistence type="predicted"/>
<dbReference type="InterPro" id="IPR001878">
    <property type="entry name" value="Znf_CCHC"/>
</dbReference>
<dbReference type="InterPro" id="IPR035979">
    <property type="entry name" value="RBD_domain_sf"/>
</dbReference>
<dbReference type="SMART" id="SM00343">
    <property type="entry name" value="ZnF_C2HC"/>
    <property type="match status" value="1"/>
</dbReference>
<comment type="caution">
    <text evidence="4">The sequence shown here is derived from an EMBL/GenBank/DDBJ whole genome shotgun (WGS) entry which is preliminary data.</text>
</comment>
<dbReference type="GO" id="GO:0003676">
    <property type="term" value="F:nucleic acid binding"/>
    <property type="evidence" value="ECO:0007669"/>
    <property type="project" value="InterPro"/>
</dbReference>
<dbReference type="SUPFAM" id="SSF54928">
    <property type="entry name" value="RNA-binding domain, RBD"/>
    <property type="match status" value="1"/>
</dbReference>
<feature type="region of interest" description="Disordered" evidence="2">
    <location>
        <begin position="380"/>
        <end position="415"/>
    </location>
</feature>
<keyword evidence="1" id="KW-0479">Metal-binding</keyword>
<dbReference type="AlphaFoldDB" id="A0A6L2KCH4"/>
<dbReference type="InterPro" id="IPR036875">
    <property type="entry name" value="Znf_CCHC_sf"/>
</dbReference>
<sequence>MGNLWMMFKKFRTVFDMYMVQKRLRNRERYGFVRFKLVTNVDELLKRLGEIKFGEENLTVFIAYDKKNLGAREAEGNQNVRNEMRKERSVFKKIVALHGRVIGSSNCELESNQNLIVDVIEEVGDVMKFEMEEKGVIGKNKIEHKETHENRDVNDMVISESSDDGTNLEDERDEINYGEKRGVHPTSSSSCGDDRINKKRKTKGDVEDDVISNMNENTSIIKDVKLNEANKTNVFNEGVDNGTWNNGKKRGGYKETFVFRSTGLADSNSKGCSINIEHVKEIGEIIGVSWAKAENEKVWGVETVKNQGDVNGALGYKKKAVVITSDPLALVTEKMNVSKQKGKVVVSLDSKGSGSDDFSELKKITALLAKAFNRRKFYSKPTNNNLRTSSISQSTNKKQEFVKSDGKKVEKKADEKKRDMSKVKCYNCKKEGHFAKDCKKAKEIIANMVFMAQIEKVLSESDESSSSAKETIAEVAYYTSESESESEFETSKYYDNSTNYGLFVNNDDD</sequence>
<evidence type="ECO:0000259" key="3">
    <source>
        <dbReference type="PROSITE" id="PS50158"/>
    </source>
</evidence>
<feature type="compositionally biased region" description="Polar residues" evidence="2">
    <location>
        <begin position="380"/>
        <end position="396"/>
    </location>
</feature>
<feature type="domain" description="CCHC-type" evidence="3">
    <location>
        <begin position="424"/>
        <end position="440"/>
    </location>
</feature>